<dbReference type="SUPFAM" id="SSF51905">
    <property type="entry name" value="FAD/NAD(P)-binding domain"/>
    <property type="match status" value="1"/>
</dbReference>
<accession>A0ABS8Z305</accession>
<proteinExistence type="predicted"/>
<dbReference type="PANTHER" id="PTHR42685">
    <property type="entry name" value="GERANYLGERANYL DIPHOSPHATE REDUCTASE"/>
    <property type="match status" value="1"/>
</dbReference>
<dbReference type="RefSeq" id="WP_233723340.1">
    <property type="nucleotide sequence ID" value="NZ_JAJVCN010000001.1"/>
</dbReference>
<dbReference type="Gene3D" id="3.50.50.60">
    <property type="entry name" value="FAD/NAD(P)-binding domain"/>
    <property type="match status" value="1"/>
</dbReference>
<dbReference type="Pfam" id="PF01494">
    <property type="entry name" value="FAD_binding_3"/>
    <property type="match status" value="1"/>
</dbReference>
<dbReference type="InterPro" id="IPR002938">
    <property type="entry name" value="FAD-bd"/>
</dbReference>
<comment type="caution">
    <text evidence="2">The sequence shown here is derived from an EMBL/GenBank/DDBJ whole genome shotgun (WGS) entry which is preliminary data.</text>
</comment>
<evidence type="ECO:0000313" key="2">
    <source>
        <dbReference type="EMBL" id="MCE7002316.1"/>
    </source>
</evidence>
<dbReference type="PRINTS" id="PR00420">
    <property type="entry name" value="RNGMNOXGNASE"/>
</dbReference>
<dbReference type="InterPro" id="IPR050407">
    <property type="entry name" value="Geranylgeranyl_reductase"/>
</dbReference>
<organism evidence="2 3">
    <name type="scientific">Kibdelosporangium philippinense</name>
    <dbReference type="NCBI Taxonomy" id="211113"/>
    <lineage>
        <taxon>Bacteria</taxon>
        <taxon>Bacillati</taxon>
        <taxon>Actinomycetota</taxon>
        <taxon>Actinomycetes</taxon>
        <taxon>Pseudonocardiales</taxon>
        <taxon>Pseudonocardiaceae</taxon>
        <taxon>Kibdelosporangium</taxon>
    </lineage>
</organism>
<dbReference type="PANTHER" id="PTHR42685:SF22">
    <property type="entry name" value="CONDITIONED MEDIUM FACTOR RECEPTOR 1"/>
    <property type="match status" value="1"/>
</dbReference>
<protein>
    <submittedName>
        <fullName evidence="2">NAD(P)/FAD-dependent oxidoreductase</fullName>
    </submittedName>
</protein>
<sequence length="393" mass="42910">MYDAIVVGARCAGASTALLLARAGHRVLVLDRGRPGTDKLSTLYIHQPGVARLAKWDVLDAIKKSGCQPLDRPTYQVADIHLTGPAPEADGNRAAYGPRRFVLDPILADAAAESGADVRFGATALGLLTEGERVTGLRYRDSDGVVRSENTPLVIGADGMRSSIAKLVGAQEYAVHQKLTCAYYSYWSGVPAGFEQYQRPGHWVGVIPTNDDRILVAAYFLQREFDRIKGAAQEHYLDNIRQTTPTLFERLQAGEQVERMYGTGDQLNFLRTAAGPGWALVGDSGHHKDSLTARGITDAFLQAELLAECVGPKEGGPSTDDALKRYLTTRDSILLSNYKSTLSVARLEVTEERLRMLRVIQESPELTERYFAAAAGIIAPEDFYTEELLPLAS</sequence>
<evidence type="ECO:0000313" key="3">
    <source>
        <dbReference type="Proteomes" id="UP001521150"/>
    </source>
</evidence>
<dbReference type="Proteomes" id="UP001521150">
    <property type="component" value="Unassembled WGS sequence"/>
</dbReference>
<keyword evidence="3" id="KW-1185">Reference proteome</keyword>
<gene>
    <name evidence="2" type="ORF">LWC34_05650</name>
</gene>
<dbReference type="EMBL" id="JAJVCN010000001">
    <property type="protein sequence ID" value="MCE7002316.1"/>
    <property type="molecule type" value="Genomic_DNA"/>
</dbReference>
<evidence type="ECO:0000259" key="1">
    <source>
        <dbReference type="Pfam" id="PF01494"/>
    </source>
</evidence>
<dbReference type="InterPro" id="IPR036188">
    <property type="entry name" value="FAD/NAD-bd_sf"/>
</dbReference>
<reference evidence="2 3" key="1">
    <citation type="submission" date="2021-12" db="EMBL/GenBank/DDBJ databases">
        <title>Genome sequence of Kibdelosporangium philippinense ATCC 49844.</title>
        <authorList>
            <person name="Fedorov E.A."/>
            <person name="Omeragic M."/>
            <person name="Shalygina K.F."/>
            <person name="Maclea K.S."/>
        </authorList>
    </citation>
    <scope>NUCLEOTIDE SEQUENCE [LARGE SCALE GENOMIC DNA]</scope>
    <source>
        <strain evidence="2 3">ATCC 49844</strain>
    </source>
</reference>
<feature type="domain" description="FAD-binding" evidence="1">
    <location>
        <begin position="2"/>
        <end position="328"/>
    </location>
</feature>
<name>A0ABS8Z305_9PSEU</name>